<keyword evidence="1" id="KW-0732">Signal</keyword>
<name>A0A4R6Z2W0_9GAMM</name>
<feature type="chain" id="PRO_5020832800" evidence="1">
    <location>
        <begin position="27"/>
        <end position="575"/>
    </location>
</feature>
<dbReference type="Pfam" id="PF13181">
    <property type="entry name" value="TPR_8"/>
    <property type="match status" value="1"/>
</dbReference>
<evidence type="ECO:0000313" key="2">
    <source>
        <dbReference type="EMBL" id="TDR45933.1"/>
    </source>
</evidence>
<keyword evidence="3" id="KW-1185">Reference proteome</keyword>
<dbReference type="PROSITE" id="PS51257">
    <property type="entry name" value="PROKAR_LIPOPROTEIN"/>
    <property type="match status" value="1"/>
</dbReference>
<dbReference type="RefSeq" id="WP_133818290.1">
    <property type="nucleotide sequence ID" value="NZ_SNZH01000004.1"/>
</dbReference>
<dbReference type="EMBL" id="SNZH01000004">
    <property type="protein sequence ID" value="TDR45933.1"/>
    <property type="molecule type" value="Genomic_DNA"/>
</dbReference>
<organism evidence="2 3">
    <name type="scientific">Tahibacter aquaticus</name>
    <dbReference type="NCBI Taxonomy" id="520092"/>
    <lineage>
        <taxon>Bacteria</taxon>
        <taxon>Pseudomonadati</taxon>
        <taxon>Pseudomonadota</taxon>
        <taxon>Gammaproteobacteria</taxon>
        <taxon>Lysobacterales</taxon>
        <taxon>Rhodanobacteraceae</taxon>
        <taxon>Tahibacter</taxon>
    </lineage>
</organism>
<evidence type="ECO:0000313" key="3">
    <source>
        <dbReference type="Proteomes" id="UP000295293"/>
    </source>
</evidence>
<feature type="signal peptide" evidence="1">
    <location>
        <begin position="1"/>
        <end position="26"/>
    </location>
</feature>
<dbReference type="Pfam" id="PF13432">
    <property type="entry name" value="TPR_16"/>
    <property type="match status" value="2"/>
</dbReference>
<sequence>MWIKFRAERAWTRSVAVAAAACFSLAACTTVPPRQAAAQPGQAVVKPLPTDDDLLAQLLAGEFALGQADLKAAAQRYARAASLSNDPLVAAHATRVALAARDYPLARETLARWRSLRATDPGQGQVEASLALSDGNSDVAFQALSKLAMLPDQQGWRLIGQVLLSAPDKPAAALLLQRLATPLGLATAAEETWVAMSQLAFKLDDKKQSRTLADLSVKKFASANAYAWSAQLAVDEGDKARAGRDYREAIKRSPKDIRLRAAYALMLGQDGDNKAAAKLLADGPQDDYSYQARAAYAARSNDKSLIQSLYDELKSRPVEERAARAHLLGQLAEMLEQKTAALSWYEQVGNDNEDWFASQVRLAVLMDDQGKHEAAMGLAHELQQRVGDEPEQLGDAFMLEAELLNKREQPEAVQEVYARGLRQMPDDTRLLYARALHAAANNRTDSAETDLRRVLELKPADFDAMNALGYTLADANRKLDEALGLIEKALKVKPEDPAVIDSYGWVQFRRGNLDEAEKALRKAFEKQSDGEIASHLGEVLWVQGKRDEARAVFEAARKKDAKNKAVVEAMRRLGV</sequence>
<dbReference type="SUPFAM" id="SSF48452">
    <property type="entry name" value="TPR-like"/>
    <property type="match status" value="2"/>
</dbReference>
<gene>
    <name evidence="2" type="ORF">DFR29_104370</name>
</gene>
<dbReference type="Gene3D" id="1.25.40.10">
    <property type="entry name" value="Tetratricopeptide repeat domain"/>
    <property type="match status" value="2"/>
</dbReference>
<dbReference type="PANTHER" id="PTHR12558">
    <property type="entry name" value="CELL DIVISION CYCLE 16,23,27"/>
    <property type="match status" value="1"/>
</dbReference>
<comment type="caution">
    <text evidence="2">The sequence shown here is derived from an EMBL/GenBank/DDBJ whole genome shotgun (WGS) entry which is preliminary data.</text>
</comment>
<reference evidence="2 3" key="1">
    <citation type="submission" date="2019-03" db="EMBL/GenBank/DDBJ databases">
        <title>Genomic Encyclopedia of Type Strains, Phase IV (KMG-IV): sequencing the most valuable type-strain genomes for metagenomic binning, comparative biology and taxonomic classification.</title>
        <authorList>
            <person name="Goeker M."/>
        </authorList>
    </citation>
    <scope>NUCLEOTIDE SEQUENCE [LARGE SCALE GENOMIC DNA]</scope>
    <source>
        <strain evidence="2 3">DSM 21667</strain>
    </source>
</reference>
<evidence type="ECO:0000256" key="1">
    <source>
        <dbReference type="SAM" id="SignalP"/>
    </source>
</evidence>
<dbReference type="SMART" id="SM00028">
    <property type="entry name" value="TPR"/>
    <property type="match status" value="5"/>
</dbReference>
<dbReference type="InterPro" id="IPR019734">
    <property type="entry name" value="TPR_rpt"/>
</dbReference>
<dbReference type="Proteomes" id="UP000295293">
    <property type="component" value="Unassembled WGS sequence"/>
</dbReference>
<protein>
    <submittedName>
        <fullName evidence="2">Tetratricopeptide repeat protein</fullName>
    </submittedName>
</protein>
<dbReference type="AlphaFoldDB" id="A0A4R6Z2W0"/>
<proteinExistence type="predicted"/>
<dbReference type="InterPro" id="IPR011990">
    <property type="entry name" value="TPR-like_helical_dom_sf"/>
</dbReference>
<dbReference type="PANTHER" id="PTHR12558:SF13">
    <property type="entry name" value="CELL DIVISION CYCLE PROTEIN 27 HOMOLOG"/>
    <property type="match status" value="1"/>
</dbReference>
<accession>A0A4R6Z2W0</accession>
<dbReference type="OrthoDB" id="9766710at2"/>